<keyword evidence="10" id="KW-0812">Transmembrane</keyword>
<dbReference type="SUPFAM" id="SSF48264">
    <property type="entry name" value="Cytochrome P450"/>
    <property type="match status" value="1"/>
</dbReference>
<gene>
    <name evidence="11" type="ORF">O6P43_017504</name>
</gene>
<dbReference type="InterPro" id="IPR017972">
    <property type="entry name" value="Cyt_P450_CS"/>
</dbReference>
<keyword evidence="10" id="KW-1133">Transmembrane helix</keyword>
<dbReference type="GO" id="GO:0020037">
    <property type="term" value="F:heme binding"/>
    <property type="evidence" value="ECO:0007669"/>
    <property type="project" value="InterPro"/>
</dbReference>
<keyword evidence="4 8" id="KW-0479">Metal-binding</keyword>
<dbReference type="CDD" id="cd11064">
    <property type="entry name" value="CYP86A"/>
    <property type="match status" value="1"/>
</dbReference>
<evidence type="ECO:0000256" key="9">
    <source>
        <dbReference type="RuleBase" id="RU000461"/>
    </source>
</evidence>
<comment type="cofactor">
    <cofactor evidence="1 8">
        <name>heme</name>
        <dbReference type="ChEBI" id="CHEBI:30413"/>
    </cofactor>
</comment>
<dbReference type="InterPro" id="IPR036396">
    <property type="entry name" value="Cyt_P450_sf"/>
</dbReference>
<evidence type="ECO:0000256" key="3">
    <source>
        <dbReference type="ARBA" id="ARBA00022617"/>
    </source>
</evidence>
<evidence type="ECO:0000256" key="2">
    <source>
        <dbReference type="ARBA" id="ARBA00010617"/>
    </source>
</evidence>
<dbReference type="Pfam" id="PF00067">
    <property type="entry name" value="p450"/>
    <property type="match status" value="1"/>
</dbReference>
<dbReference type="PANTHER" id="PTHR24296">
    <property type="entry name" value="CYTOCHROME P450"/>
    <property type="match status" value="1"/>
</dbReference>
<dbReference type="AlphaFoldDB" id="A0AAD7PP02"/>
<reference evidence="11" key="1">
    <citation type="journal article" date="2023" name="Science">
        <title>Elucidation of the pathway for biosynthesis of saponin adjuvants from the soapbark tree.</title>
        <authorList>
            <person name="Reed J."/>
            <person name="Orme A."/>
            <person name="El-Demerdash A."/>
            <person name="Owen C."/>
            <person name="Martin L.B.B."/>
            <person name="Misra R.C."/>
            <person name="Kikuchi S."/>
            <person name="Rejzek M."/>
            <person name="Martin A.C."/>
            <person name="Harkess A."/>
            <person name="Leebens-Mack J."/>
            <person name="Louveau T."/>
            <person name="Stephenson M.J."/>
            <person name="Osbourn A."/>
        </authorList>
    </citation>
    <scope>NUCLEOTIDE SEQUENCE</scope>
    <source>
        <strain evidence="11">S10</strain>
    </source>
</reference>
<accession>A0AAD7PP02</accession>
<evidence type="ECO:0000256" key="6">
    <source>
        <dbReference type="ARBA" id="ARBA00023004"/>
    </source>
</evidence>
<dbReference type="Proteomes" id="UP001163823">
    <property type="component" value="Chromosome 7"/>
</dbReference>
<organism evidence="11 12">
    <name type="scientific">Quillaja saponaria</name>
    <name type="common">Soap bark tree</name>
    <dbReference type="NCBI Taxonomy" id="32244"/>
    <lineage>
        <taxon>Eukaryota</taxon>
        <taxon>Viridiplantae</taxon>
        <taxon>Streptophyta</taxon>
        <taxon>Embryophyta</taxon>
        <taxon>Tracheophyta</taxon>
        <taxon>Spermatophyta</taxon>
        <taxon>Magnoliopsida</taxon>
        <taxon>eudicotyledons</taxon>
        <taxon>Gunneridae</taxon>
        <taxon>Pentapetalae</taxon>
        <taxon>rosids</taxon>
        <taxon>fabids</taxon>
        <taxon>Fabales</taxon>
        <taxon>Quillajaceae</taxon>
        <taxon>Quillaja</taxon>
    </lineage>
</organism>
<keyword evidence="6 8" id="KW-0408">Iron</keyword>
<feature type="binding site" description="axial binding residue" evidence="8">
    <location>
        <position position="453"/>
    </location>
    <ligand>
        <name>heme</name>
        <dbReference type="ChEBI" id="CHEBI:30413"/>
    </ligand>
    <ligandPart>
        <name>Fe</name>
        <dbReference type="ChEBI" id="CHEBI:18248"/>
    </ligandPart>
</feature>
<evidence type="ECO:0000256" key="7">
    <source>
        <dbReference type="ARBA" id="ARBA00023033"/>
    </source>
</evidence>
<sequence>MDIFSSVSAFIALSFLFLLLAFSFLILSTWMGKSITDPKCPPVKGTVFNMAFYLHRLYDYQTEVAKTHRTFRLLAPGQSEVYTTDTRNIEHILKTQFDKYSKGKHNQDILTDLFGQGIFTVDGDKWRQQRKLASYEFSTRVLREYSCFMFRRNSAKLIRVISGFSGLVFDIQDVLMRCTLDSIFKVGFGVELNCLEGSNKEGTAFMKAFDDSNALIYWRYVDPSWKLKRFLNIGSEAKLKKNIKVMDGFVHRLIKTKRELLAVQQDYNDKEDILSRFLVESKKDPEKMNDQYLRDIILNFMIAGKDTSAGTLSWFFYMLCKNPLVQEKVSQEVKDVTGSQETESNIDEFVDRITDAALEQMHYLHAALTETLRLYPTVPVDGRAAEADDILPDGYRLKKGDGVYYISYAMGRMTYIWGDDAEEFRPERWLKNGIFQPESPFKFVAFHAGPRICLGKDFAYRQMKILAMALLRFFRFKLADETRKITYRTMLTLQIDGALPLYAVSSTFIGKSINDPKYQPVQGTFFGHLFYFQI</sequence>
<dbReference type="PRINTS" id="PR00385">
    <property type="entry name" value="P450"/>
</dbReference>
<comment type="similarity">
    <text evidence="2 9">Belongs to the cytochrome P450 family.</text>
</comment>
<keyword evidence="12" id="KW-1185">Reference proteome</keyword>
<keyword evidence="7 9" id="KW-0503">Monooxygenase</keyword>
<keyword evidence="3 8" id="KW-0349">Heme</keyword>
<dbReference type="GO" id="GO:0004497">
    <property type="term" value="F:monooxygenase activity"/>
    <property type="evidence" value="ECO:0007669"/>
    <property type="project" value="UniProtKB-KW"/>
</dbReference>
<comment type="caution">
    <text evidence="11">The sequence shown here is derived from an EMBL/GenBank/DDBJ whole genome shotgun (WGS) entry which is preliminary data.</text>
</comment>
<evidence type="ECO:0000256" key="1">
    <source>
        <dbReference type="ARBA" id="ARBA00001971"/>
    </source>
</evidence>
<dbReference type="PRINTS" id="PR00463">
    <property type="entry name" value="EP450I"/>
</dbReference>
<evidence type="ECO:0000256" key="10">
    <source>
        <dbReference type="SAM" id="Phobius"/>
    </source>
</evidence>
<dbReference type="InterPro" id="IPR002401">
    <property type="entry name" value="Cyt_P450_E_grp-I"/>
</dbReference>
<dbReference type="GO" id="GO:0016705">
    <property type="term" value="F:oxidoreductase activity, acting on paired donors, with incorporation or reduction of molecular oxygen"/>
    <property type="evidence" value="ECO:0007669"/>
    <property type="project" value="InterPro"/>
</dbReference>
<evidence type="ECO:0000313" key="11">
    <source>
        <dbReference type="EMBL" id="KAJ7962247.1"/>
    </source>
</evidence>
<keyword evidence="10" id="KW-0472">Membrane</keyword>
<dbReference type="PROSITE" id="PS00086">
    <property type="entry name" value="CYTOCHROME_P450"/>
    <property type="match status" value="1"/>
</dbReference>
<evidence type="ECO:0000256" key="4">
    <source>
        <dbReference type="ARBA" id="ARBA00022723"/>
    </source>
</evidence>
<evidence type="ECO:0000256" key="8">
    <source>
        <dbReference type="PIRSR" id="PIRSR602401-1"/>
    </source>
</evidence>
<dbReference type="InterPro" id="IPR001128">
    <property type="entry name" value="Cyt_P450"/>
</dbReference>
<dbReference type="GO" id="GO:0006629">
    <property type="term" value="P:lipid metabolic process"/>
    <property type="evidence" value="ECO:0007669"/>
    <property type="project" value="UniProtKB-ARBA"/>
</dbReference>
<dbReference type="KEGG" id="qsa:O6P43_017504"/>
<name>A0AAD7PP02_QUISA</name>
<dbReference type="GO" id="GO:0005506">
    <property type="term" value="F:iron ion binding"/>
    <property type="evidence" value="ECO:0007669"/>
    <property type="project" value="InterPro"/>
</dbReference>
<evidence type="ECO:0000313" key="12">
    <source>
        <dbReference type="Proteomes" id="UP001163823"/>
    </source>
</evidence>
<evidence type="ECO:0000256" key="5">
    <source>
        <dbReference type="ARBA" id="ARBA00023002"/>
    </source>
</evidence>
<protein>
    <submittedName>
        <fullName evidence="11">Cytochrome P450</fullName>
    </submittedName>
</protein>
<feature type="transmembrane region" description="Helical" evidence="10">
    <location>
        <begin position="7"/>
        <end position="31"/>
    </location>
</feature>
<dbReference type="EMBL" id="JARAOO010000007">
    <property type="protein sequence ID" value="KAJ7962247.1"/>
    <property type="molecule type" value="Genomic_DNA"/>
</dbReference>
<dbReference type="Gene3D" id="1.10.630.10">
    <property type="entry name" value="Cytochrome P450"/>
    <property type="match status" value="1"/>
</dbReference>
<proteinExistence type="inferred from homology"/>
<keyword evidence="5 9" id="KW-0560">Oxidoreductase</keyword>